<dbReference type="GO" id="GO:0048039">
    <property type="term" value="F:ubiquinone binding"/>
    <property type="evidence" value="ECO:0007669"/>
    <property type="project" value="InterPro"/>
</dbReference>
<evidence type="ECO:0000259" key="2">
    <source>
        <dbReference type="Pfam" id="PF03364"/>
    </source>
</evidence>
<comment type="similarity">
    <text evidence="1">Belongs to the ribosome association toxin RatA family.</text>
</comment>
<reference evidence="3 4" key="1">
    <citation type="submission" date="2021-07" db="EMBL/GenBank/DDBJ databases">
        <title>Karlodiniumbacter phycospheric gen. nov., sp. nov., a phycosphere bacterium isolated from karlodinium veneficum.</title>
        <authorList>
            <person name="Peng Y."/>
            <person name="Jiang L."/>
            <person name="Lee J."/>
        </authorList>
    </citation>
    <scope>NUCLEOTIDE SEQUENCE</scope>
    <source>
        <strain evidence="3 4">N5</strain>
    </source>
</reference>
<dbReference type="InterPro" id="IPR005031">
    <property type="entry name" value="COQ10_START"/>
</dbReference>
<accession>A0A975TWA9</accession>
<name>A0A975TWA9_9RHOB</name>
<evidence type="ECO:0000313" key="3">
    <source>
        <dbReference type="EMBL" id="QXL88863.1"/>
    </source>
</evidence>
<dbReference type="Gene3D" id="3.30.530.20">
    <property type="match status" value="1"/>
</dbReference>
<feature type="domain" description="Coenzyme Q-binding protein COQ10 START" evidence="2">
    <location>
        <begin position="10"/>
        <end position="139"/>
    </location>
</feature>
<dbReference type="InterPro" id="IPR044996">
    <property type="entry name" value="COQ10-like"/>
</dbReference>
<dbReference type="Proteomes" id="UP000693972">
    <property type="component" value="Unassembled WGS sequence"/>
</dbReference>
<dbReference type="RefSeq" id="WP_257891923.1">
    <property type="nucleotide sequence ID" value="NZ_JAIMBW010000001.1"/>
</dbReference>
<dbReference type="InterPro" id="IPR023393">
    <property type="entry name" value="START-like_dom_sf"/>
</dbReference>
<evidence type="ECO:0000313" key="4">
    <source>
        <dbReference type="Proteomes" id="UP000693972"/>
    </source>
</evidence>
<sequence>MPNHSETRVLPYSARQMYDLVADVARYPEFIPWTIATRVKSVEPGDDHAVMHADMVVGFKMFREKFLSRVTLWEDAKRIDTEYVDGPFKYLISNWEFIDTETGCEVRFKVDFEFRNRLLQGAAGLFFMDAMQRIVRAFETRAAALYA</sequence>
<dbReference type="SUPFAM" id="SSF55961">
    <property type="entry name" value="Bet v1-like"/>
    <property type="match status" value="1"/>
</dbReference>
<evidence type="ECO:0000256" key="1">
    <source>
        <dbReference type="ARBA" id="ARBA00008918"/>
    </source>
</evidence>
<dbReference type="EMBL" id="JAIMBW010000001">
    <property type="protein sequence ID" value="MBY4892102.1"/>
    <property type="molecule type" value="Genomic_DNA"/>
</dbReference>
<dbReference type="Pfam" id="PF03364">
    <property type="entry name" value="Polyketide_cyc"/>
    <property type="match status" value="1"/>
</dbReference>
<dbReference type="EMBL" id="CP078073">
    <property type="protein sequence ID" value="QXL88863.1"/>
    <property type="molecule type" value="Genomic_DNA"/>
</dbReference>
<dbReference type="CDD" id="cd07813">
    <property type="entry name" value="COQ10p_like"/>
    <property type="match status" value="1"/>
</dbReference>
<dbReference type="PANTHER" id="PTHR12901">
    <property type="entry name" value="SPERM PROTEIN HOMOLOG"/>
    <property type="match status" value="1"/>
</dbReference>
<gene>
    <name evidence="3" type="ORF">KUL25_04920</name>
</gene>
<proteinExistence type="inferred from homology"/>
<organism evidence="3">
    <name type="scientific">Gymnodinialimonas phycosphaerae</name>
    <dbReference type="NCBI Taxonomy" id="2841589"/>
    <lineage>
        <taxon>Bacteria</taxon>
        <taxon>Pseudomonadati</taxon>
        <taxon>Pseudomonadota</taxon>
        <taxon>Alphaproteobacteria</taxon>
        <taxon>Rhodobacterales</taxon>
        <taxon>Paracoccaceae</taxon>
        <taxon>Gymnodinialimonas</taxon>
    </lineage>
</organism>
<dbReference type="AlphaFoldDB" id="A0A975TWA9"/>
<protein>
    <submittedName>
        <fullName evidence="3">Type II toxin-antitoxin system RatA family toxin</fullName>
    </submittedName>
</protein>
<dbReference type="PANTHER" id="PTHR12901:SF10">
    <property type="entry name" value="COENZYME Q-BINDING PROTEIN COQ10, MITOCHONDRIAL"/>
    <property type="match status" value="1"/>
</dbReference>
<dbReference type="GO" id="GO:0045333">
    <property type="term" value="P:cellular respiration"/>
    <property type="evidence" value="ECO:0007669"/>
    <property type="project" value="InterPro"/>
</dbReference>
<keyword evidence="4" id="KW-1185">Reference proteome</keyword>